<keyword evidence="3" id="KW-1185">Reference proteome</keyword>
<name>A0ABW8X0C9_9CYAN</name>
<evidence type="ECO:0000313" key="3">
    <source>
        <dbReference type="Proteomes" id="UP001628874"/>
    </source>
</evidence>
<gene>
    <name evidence="2" type="ORF">AB0759_40240</name>
</gene>
<sequence length="329" mass="37390">MENFMLNPFSNFELNVAIELGYLVDAAYNQFNAKKQKQVWTPEVSGVLKIDDENEYKILATYEIHEPYNFLDILDRDIVPFGFIAAKANNIYIVFRGTENPLEWFRDGEIRQVPYLENWGKVSFGSQKIYQTISSKILETLNDPNKCAPGSKIFVTGHSLGGSLASLCVPDIITHTSFQQPILYTFASPRTGDPTFAQTFKTSHIECYRIANSEDIVPNFPVSTLDLPAKKISFLNKFVAFQVTKTQERITTTSSSIKSVQTQPVQKNLEVKVETTRGLMSDLNMFKYNDTFEHIGIPIYFTVQKNSIANNHDLKGTYIQALTQDLKVY</sequence>
<organism evidence="2 3">
    <name type="scientific">Scytonema tolypothrichoides VB-61278_2</name>
    <dbReference type="NCBI Taxonomy" id="3232314"/>
    <lineage>
        <taxon>Bacteria</taxon>
        <taxon>Bacillati</taxon>
        <taxon>Cyanobacteriota</taxon>
        <taxon>Cyanophyceae</taxon>
        <taxon>Nostocales</taxon>
        <taxon>Scytonemataceae</taxon>
        <taxon>Scytonema</taxon>
    </lineage>
</organism>
<dbReference type="Proteomes" id="UP001628874">
    <property type="component" value="Unassembled WGS sequence"/>
</dbReference>
<reference evidence="2 3" key="1">
    <citation type="submission" date="2024-07" db="EMBL/GenBank/DDBJ databases">
        <authorList>
            <person name="Tripathy S."/>
        </authorList>
    </citation>
    <scope>NUCLEOTIDE SEQUENCE [LARGE SCALE GENOMIC DNA]</scope>
    <source>
        <strain evidence="2 3">VB-61278_2</strain>
    </source>
</reference>
<dbReference type="PANTHER" id="PTHR45856:SF24">
    <property type="entry name" value="FUNGAL LIPASE-LIKE DOMAIN-CONTAINING PROTEIN"/>
    <property type="match status" value="1"/>
</dbReference>
<evidence type="ECO:0000313" key="2">
    <source>
        <dbReference type="EMBL" id="MFL9466819.1"/>
    </source>
</evidence>
<dbReference type="Pfam" id="PF01764">
    <property type="entry name" value="Lipase_3"/>
    <property type="match status" value="1"/>
</dbReference>
<protein>
    <recommendedName>
        <fullName evidence="1">Fungal lipase-type domain-containing protein</fullName>
    </recommendedName>
</protein>
<dbReference type="EMBL" id="JBFQGM010000029">
    <property type="protein sequence ID" value="MFL9466819.1"/>
    <property type="molecule type" value="Genomic_DNA"/>
</dbReference>
<dbReference type="InterPro" id="IPR029058">
    <property type="entry name" value="AB_hydrolase_fold"/>
</dbReference>
<evidence type="ECO:0000259" key="1">
    <source>
        <dbReference type="Pfam" id="PF01764"/>
    </source>
</evidence>
<dbReference type="CDD" id="cd00519">
    <property type="entry name" value="Lipase_3"/>
    <property type="match status" value="1"/>
</dbReference>
<proteinExistence type="predicted"/>
<dbReference type="RefSeq" id="WP_408019979.1">
    <property type="nucleotide sequence ID" value="NZ_JBFQGM010000029.1"/>
</dbReference>
<dbReference type="InterPro" id="IPR002921">
    <property type="entry name" value="Fungal_lipase-type"/>
</dbReference>
<feature type="domain" description="Fungal lipase-type" evidence="1">
    <location>
        <begin position="92"/>
        <end position="222"/>
    </location>
</feature>
<accession>A0ABW8X0C9</accession>
<dbReference type="PANTHER" id="PTHR45856">
    <property type="entry name" value="ALPHA/BETA-HYDROLASES SUPERFAMILY PROTEIN"/>
    <property type="match status" value="1"/>
</dbReference>
<dbReference type="InterPro" id="IPR051218">
    <property type="entry name" value="Sec_MonoDiacylglyc_Lipase"/>
</dbReference>
<dbReference type="SUPFAM" id="SSF53474">
    <property type="entry name" value="alpha/beta-Hydrolases"/>
    <property type="match status" value="1"/>
</dbReference>
<dbReference type="Gene3D" id="3.40.50.1820">
    <property type="entry name" value="alpha/beta hydrolase"/>
    <property type="match status" value="1"/>
</dbReference>
<comment type="caution">
    <text evidence="2">The sequence shown here is derived from an EMBL/GenBank/DDBJ whole genome shotgun (WGS) entry which is preliminary data.</text>
</comment>